<protein>
    <recommendedName>
        <fullName evidence="4">Holin-like Toxin (Hol-Tox)</fullName>
    </recommendedName>
</protein>
<keyword evidence="1" id="KW-0472">Membrane</keyword>
<reference evidence="2 3" key="1">
    <citation type="submission" date="2016-10" db="EMBL/GenBank/DDBJ databases">
        <authorList>
            <person name="de Groot N.N."/>
        </authorList>
    </citation>
    <scope>NUCLEOTIDE SEQUENCE [LARGE SCALE GENOMIC DNA]</scope>
    <source>
        <strain evidence="3">P4B,CCM 7963,CECT 7998,DSM 25260,IBRC-M 10614,KCTC 13821</strain>
    </source>
</reference>
<organism evidence="2 3">
    <name type="scientific">Alteribacillus bidgolensis</name>
    <dbReference type="NCBI Taxonomy" id="930129"/>
    <lineage>
        <taxon>Bacteria</taxon>
        <taxon>Bacillati</taxon>
        <taxon>Bacillota</taxon>
        <taxon>Bacilli</taxon>
        <taxon>Bacillales</taxon>
        <taxon>Bacillaceae</taxon>
        <taxon>Alteribacillus</taxon>
    </lineage>
</organism>
<keyword evidence="1" id="KW-1133">Transmembrane helix</keyword>
<sequence length="32" mass="3468">MITTEIAEVMIGFGSFLLALIMTVIAIVTLKQ</sequence>
<evidence type="ECO:0000313" key="2">
    <source>
        <dbReference type="EMBL" id="SDI60000.1"/>
    </source>
</evidence>
<evidence type="ECO:0000256" key="1">
    <source>
        <dbReference type="SAM" id="Phobius"/>
    </source>
</evidence>
<dbReference type="RefSeq" id="WP_233269498.1">
    <property type="nucleotide sequence ID" value="NZ_FNDU01000009.1"/>
</dbReference>
<keyword evidence="1" id="KW-0812">Transmembrane</keyword>
<proteinExistence type="predicted"/>
<evidence type="ECO:0008006" key="4">
    <source>
        <dbReference type="Google" id="ProtNLM"/>
    </source>
</evidence>
<dbReference type="AlphaFoldDB" id="A0A1G8LXX7"/>
<dbReference type="EMBL" id="FNDU01000009">
    <property type="protein sequence ID" value="SDI60000.1"/>
    <property type="molecule type" value="Genomic_DNA"/>
</dbReference>
<feature type="transmembrane region" description="Helical" evidence="1">
    <location>
        <begin position="6"/>
        <end position="30"/>
    </location>
</feature>
<dbReference type="InterPro" id="IPR031616">
    <property type="entry name" value="BsrE-like"/>
</dbReference>
<gene>
    <name evidence="2" type="ORF">SAMN05216352_109110</name>
</gene>
<name>A0A1G8LXX7_9BACI</name>
<accession>A0A1G8LXX7</accession>
<dbReference type="Pfam" id="PF16935">
    <property type="entry name" value="Hol_Tox"/>
    <property type="match status" value="1"/>
</dbReference>
<evidence type="ECO:0000313" key="3">
    <source>
        <dbReference type="Proteomes" id="UP000199017"/>
    </source>
</evidence>
<keyword evidence="3" id="KW-1185">Reference proteome</keyword>
<dbReference type="Proteomes" id="UP000199017">
    <property type="component" value="Unassembled WGS sequence"/>
</dbReference>